<protein>
    <submittedName>
        <fullName evidence="1">Uncharacterized protein</fullName>
    </submittedName>
</protein>
<gene>
    <name evidence="1" type="ORF">RFM23_11595</name>
</gene>
<name>A0ABU5ALT5_9HYPH</name>
<dbReference type="EMBL" id="JAVIIP010000005">
    <property type="protein sequence ID" value="MDX8538261.1"/>
    <property type="molecule type" value="Genomic_DNA"/>
</dbReference>
<keyword evidence="2" id="KW-1185">Reference proteome</keyword>
<dbReference type="RefSeq" id="WP_320320342.1">
    <property type="nucleotide sequence ID" value="NZ_JAVIIP010000005.1"/>
</dbReference>
<organism evidence="1 2">
    <name type="scientific">Mesorhizobium abyssinicae</name>
    <dbReference type="NCBI Taxonomy" id="1209958"/>
    <lineage>
        <taxon>Bacteria</taxon>
        <taxon>Pseudomonadati</taxon>
        <taxon>Pseudomonadota</taxon>
        <taxon>Alphaproteobacteria</taxon>
        <taxon>Hyphomicrobiales</taxon>
        <taxon>Phyllobacteriaceae</taxon>
        <taxon>Mesorhizobium</taxon>
    </lineage>
</organism>
<comment type="caution">
    <text evidence="1">The sequence shown here is derived from an EMBL/GenBank/DDBJ whole genome shotgun (WGS) entry which is preliminary data.</text>
</comment>
<accession>A0ABU5ALT5</accession>
<proteinExistence type="predicted"/>
<evidence type="ECO:0000313" key="1">
    <source>
        <dbReference type="EMBL" id="MDX8538261.1"/>
    </source>
</evidence>
<sequence length="193" mass="20672">MSAAEALLPVEMPPSSAGAPLPHVFADEERLLIAYLANVPDPSFDGTNPGSVSPATGDQSVAILTAEPYLALQFGPPNDEAISGHRLYGLGLQPYSAFEVFNSSWIASLEKANRVHPSHMPELFSDYRHFILTFHDSTIEFVAQKFPNQPLQGCGLVRPDGSGAALTRRTVPTACAVVPACRGRSRIASLSTR</sequence>
<reference evidence="1 2" key="1">
    <citation type="submission" date="2023-08" db="EMBL/GenBank/DDBJ databases">
        <title>Implementing the SeqCode for naming new Mesorhizobium species isolated from Vachellia karroo root nodules.</title>
        <authorList>
            <person name="Van Lill M."/>
        </authorList>
    </citation>
    <scope>NUCLEOTIDE SEQUENCE [LARGE SCALE GENOMIC DNA]</scope>
    <source>
        <strain evidence="1 2">VK4B</strain>
    </source>
</reference>
<dbReference type="Proteomes" id="UP001276564">
    <property type="component" value="Unassembled WGS sequence"/>
</dbReference>
<evidence type="ECO:0000313" key="2">
    <source>
        <dbReference type="Proteomes" id="UP001276564"/>
    </source>
</evidence>